<feature type="signal peptide" evidence="13">
    <location>
        <begin position="1"/>
        <end position="25"/>
    </location>
</feature>
<dbReference type="PANTHER" id="PTHR30069">
    <property type="entry name" value="TONB-DEPENDENT OUTER MEMBRANE RECEPTOR"/>
    <property type="match status" value="1"/>
</dbReference>
<dbReference type="Pfam" id="PF00593">
    <property type="entry name" value="TonB_dep_Rec_b-barrel"/>
    <property type="match status" value="1"/>
</dbReference>
<name>A0ABS5IBF4_9PROT</name>
<evidence type="ECO:0000259" key="14">
    <source>
        <dbReference type="Pfam" id="PF00593"/>
    </source>
</evidence>
<dbReference type="EMBL" id="JAGTUF010000004">
    <property type="protein sequence ID" value="MBR9971472.1"/>
    <property type="molecule type" value="Genomic_DNA"/>
</dbReference>
<dbReference type="Proteomes" id="UP000680714">
    <property type="component" value="Unassembled WGS sequence"/>
</dbReference>
<dbReference type="InterPro" id="IPR011276">
    <property type="entry name" value="TonB_haem/Hb_rcpt"/>
</dbReference>
<evidence type="ECO:0000256" key="13">
    <source>
        <dbReference type="SAM" id="SignalP"/>
    </source>
</evidence>
<evidence type="ECO:0000259" key="15">
    <source>
        <dbReference type="Pfam" id="PF07715"/>
    </source>
</evidence>
<reference evidence="16 17" key="1">
    <citation type="submission" date="2021-04" db="EMBL/GenBank/DDBJ databases">
        <title>Magnetospirillum sulfuroxidans sp. nov., a facultative chemolithoautotrophic sulfur-oxidizing alphaproteobacterium isolated from freshwater sediment and proposals for Paramagetospirillum gen. nov., and Magnetospirillaceae fam. nov.</title>
        <authorList>
            <person name="Koziaeva V."/>
            <person name="Geelhoed J.S."/>
            <person name="Sorokin D.Y."/>
            <person name="Grouzdev D.S."/>
        </authorList>
    </citation>
    <scope>NUCLEOTIDE SEQUENCE [LARGE SCALE GENOMIC DNA]</scope>
    <source>
        <strain evidence="16 17">J10</strain>
    </source>
</reference>
<evidence type="ECO:0000313" key="16">
    <source>
        <dbReference type="EMBL" id="MBR9971472.1"/>
    </source>
</evidence>
<evidence type="ECO:0000256" key="6">
    <source>
        <dbReference type="ARBA" id="ARBA00022729"/>
    </source>
</evidence>
<protein>
    <submittedName>
        <fullName evidence="16">TonB-dependent hemoglobin/transferrin/lactoferrin family receptor</fullName>
    </submittedName>
</protein>
<feature type="short sequence motif" description="TonB C-terminal box" evidence="11">
    <location>
        <begin position="646"/>
        <end position="663"/>
    </location>
</feature>
<keyword evidence="8 10" id="KW-0472">Membrane</keyword>
<dbReference type="InterPro" id="IPR036942">
    <property type="entry name" value="Beta-barrel_TonB_sf"/>
</dbReference>
<dbReference type="PROSITE" id="PS52016">
    <property type="entry name" value="TONB_DEPENDENT_REC_3"/>
    <property type="match status" value="1"/>
</dbReference>
<sequence length="663" mass="72131">MPASRLLLPSALIVSAAMAATAARAADPADPATRLHGVSVTTTRTEKPVDETPAAVTVIGPEELERKAPQDLRDILRDVPGVSFSGGPRAGVMSPTIRGLGDERVVIRIDNARQNYQVGHKARLFVEPDLLKQVEVLRGPSSTMFGSGAIGGVINMTTKDAADLLKPGQLAGAMTRYSYASNPNENHVTGTAYARPVEWLDLLASVSHRNYGNLEDGQETKLVDSGDNLVSGLFKVSVTPAPHHKVTAQAERNISNTTIPLTADSSSNGAAANTADRDLVRNSYALHYVYDDPTDRMFNLRATLYRNETELDDYRASDRRHDERDQTTEGFDIANTSRFAGLGSNHALTYGVEGYEDRQEGKRDNVSTPGWYPDATMDIFGGFIQDEIGFGPLTVTPGIRYDSFDLSATGQRERSDSAVSPRLAVAYQATPWAQPYVSYAQAFRAPSLTTMFNSGQHYPGNNFIANPDLKPEKAQNFELGANLKWHDVLAKDKLTGKLAAYHNNVEDFIEQTIGGTTTTTRNISKARIRGVEAELGYESLSWFGSLGAAMIRGKNVTDNTSINSIPADQVSLTIGHRFSEWGVETGWRAALVDSQDRIVNGSGTATGGYALHDLFASWTPPQLNDDVRLDFAVDNIFDKSYRPHDSALREAGRNVKAGVTVKF</sequence>
<organism evidence="16 17">
    <name type="scientific">Magnetospirillum sulfuroxidans</name>
    <dbReference type="NCBI Taxonomy" id="611300"/>
    <lineage>
        <taxon>Bacteria</taxon>
        <taxon>Pseudomonadati</taxon>
        <taxon>Pseudomonadota</taxon>
        <taxon>Alphaproteobacteria</taxon>
        <taxon>Rhodospirillales</taxon>
        <taxon>Rhodospirillaceae</taxon>
        <taxon>Magnetospirillum</taxon>
    </lineage>
</organism>
<evidence type="ECO:0000256" key="8">
    <source>
        <dbReference type="ARBA" id="ARBA00023136"/>
    </source>
</evidence>
<accession>A0ABS5IBF4</accession>
<proteinExistence type="inferred from homology"/>
<dbReference type="InterPro" id="IPR037066">
    <property type="entry name" value="Plug_dom_sf"/>
</dbReference>
<keyword evidence="9 10" id="KW-0998">Cell outer membrane</keyword>
<evidence type="ECO:0000256" key="5">
    <source>
        <dbReference type="ARBA" id="ARBA00022692"/>
    </source>
</evidence>
<evidence type="ECO:0000256" key="4">
    <source>
        <dbReference type="ARBA" id="ARBA00022452"/>
    </source>
</evidence>
<dbReference type="CDD" id="cd01347">
    <property type="entry name" value="ligand_gated_channel"/>
    <property type="match status" value="1"/>
</dbReference>
<evidence type="ECO:0000256" key="9">
    <source>
        <dbReference type="ARBA" id="ARBA00023237"/>
    </source>
</evidence>
<feature type="chain" id="PRO_5046582208" evidence="13">
    <location>
        <begin position="26"/>
        <end position="663"/>
    </location>
</feature>
<keyword evidence="17" id="KW-1185">Reference proteome</keyword>
<dbReference type="NCBIfam" id="TIGR01785">
    <property type="entry name" value="TonB-hemin"/>
    <property type="match status" value="1"/>
</dbReference>
<feature type="domain" description="TonB-dependent receptor-like beta-barrel" evidence="14">
    <location>
        <begin position="264"/>
        <end position="636"/>
    </location>
</feature>
<keyword evidence="5 10" id="KW-0812">Transmembrane</keyword>
<keyword evidence="16" id="KW-0675">Receptor</keyword>
<evidence type="ECO:0000313" key="17">
    <source>
        <dbReference type="Proteomes" id="UP000680714"/>
    </source>
</evidence>
<dbReference type="SUPFAM" id="SSF56935">
    <property type="entry name" value="Porins"/>
    <property type="match status" value="1"/>
</dbReference>
<dbReference type="RefSeq" id="WP_211547266.1">
    <property type="nucleotide sequence ID" value="NZ_JAGTUF010000004.1"/>
</dbReference>
<dbReference type="InterPro" id="IPR012910">
    <property type="entry name" value="Plug_dom"/>
</dbReference>
<evidence type="ECO:0000256" key="3">
    <source>
        <dbReference type="ARBA" id="ARBA00022448"/>
    </source>
</evidence>
<keyword evidence="4 10" id="KW-1134">Transmembrane beta strand</keyword>
<evidence type="ECO:0000256" key="12">
    <source>
        <dbReference type="RuleBase" id="RU003357"/>
    </source>
</evidence>
<keyword evidence="7 12" id="KW-0798">TonB box</keyword>
<evidence type="ECO:0000256" key="10">
    <source>
        <dbReference type="PROSITE-ProRule" id="PRU01360"/>
    </source>
</evidence>
<dbReference type="PANTHER" id="PTHR30069:SF41">
    <property type="entry name" value="HEME_HEMOPEXIN UTILIZATION PROTEIN C"/>
    <property type="match status" value="1"/>
</dbReference>
<dbReference type="InterPro" id="IPR000531">
    <property type="entry name" value="Beta-barrel_TonB"/>
</dbReference>
<comment type="caution">
    <text evidence="16">The sequence shown here is derived from an EMBL/GenBank/DDBJ whole genome shotgun (WGS) entry which is preliminary data.</text>
</comment>
<dbReference type="InterPro" id="IPR010917">
    <property type="entry name" value="TonB_rcpt_CS"/>
</dbReference>
<dbReference type="InterPro" id="IPR039426">
    <property type="entry name" value="TonB-dep_rcpt-like"/>
</dbReference>
<dbReference type="Gene3D" id="2.170.130.10">
    <property type="entry name" value="TonB-dependent receptor, plug domain"/>
    <property type="match status" value="1"/>
</dbReference>
<dbReference type="NCBIfam" id="TIGR01786">
    <property type="entry name" value="TonB-hemlactrns"/>
    <property type="match status" value="1"/>
</dbReference>
<evidence type="ECO:0000256" key="1">
    <source>
        <dbReference type="ARBA" id="ARBA00004571"/>
    </source>
</evidence>
<evidence type="ECO:0000256" key="2">
    <source>
        <dbReference type="ARBA" id="ARBA00009810"/>
    </source>
</evidence>
<evidence type="ECO:0000256" key="7">
    <source>
        <dbReference type="ARBA" id="ARBA00023077"/>
    </source>
</evidence>
<comment type="similarity">
    <text evidence="2 10 12">Belongs to the TonB-dependent receptor family.</text>
</comment>
<feature type="domain" description="TonB-dependent receptor plug" evidence="15">
    <location>
        <begin position="49"/>
        <end position="153"/>
    </location>
</feature>
<comment type="subcellular location">
    <subcellularLocation>
        <location evidence="1 10">Cell outer membrane</location>
        <topology evidence="1 10">Multi-pass membrane protein</topology>
    </subcellularLocation>
</comment>
<dbReference type="InterPro" id="IPR010949">
    <property type="entry name" value="TonB_Hb/transfer/lactofer_rcpt"/>
</dbReference>
<gene>
    <name evidence="16" type="ORF">KEC16_07085</name>
</gene>
<keyword evidence="3 10" id="KW-0813">Transport</keyword>
<keyword evidence="6 13" id="KW-0732">Signal</keyword>
<evidence type="ECO:0000256" key="11">
    <source>
        <dbReference type="PROSITE-ProRule" id="PRU10144"/>
    </source>
</evidence>
<dbReference type="Pfam" id="PF07715">
    <property type="entry name" value="Plug"/>
    <property type="match status" value="1"/>
</dbReference>
<dbReference type="Gene3D" id="2.40.170.20">
    <property type="entry name" value="TonB-dependent receptor, beta-barrel domain"/>
    <property type="match status" value="1"/>
</dbReference>
<dbReference type="PROSITE" id="PS01156">
    <property type="entry name" value="TONB_DEPENDENT_REC_2"/>
    <property type="match status" value="1"/>
</dbReference>